<dbReference type="RefSeq" id="XP_037222529.1">
    <property type="nucleotide sequence ID" value="XM_037362237.1"/>
</dbReference>
<evidence type="ECO:0000313" key="2">
    <source>
        <dbReference type="EMBL" id="KAF7307510.1"/>
    </source>
</evidence>
<organism evidence="2 3">
    <name type="scientific">Mycena indigotica</name>
    <dbReference type="NCBI Taxonomy" id="2126181"/>
    <lineage>
        <taxon>Eukaryota</taxon>
        <taxon>Fungi</taxon>
        <taxon>Dikarya</taxon>
        <taxon>Basidiomycota</taxon>
        <taxon>Agaricomycotina</taxon>
        <taxon>Agaricomycetes</taxon>
        <taxon>Agaricomycetidae</taxon>
        <taxon>Agaricales</taxon>
        <taxon>Marasmiineae</taxon>
        <taxon>Mycenaceae</taxon>
        <taxon>Mycena</taxon>
    </lineage>
</organism>
<reference evidence="2" key="1">
    <citation type="submission" date="2020-05" db="EMBL/GenBank/DDBJ databases">
        <title>Mycena genomes resolve the evolution of fungal bioluminescence.</title>
        <authorList>
            <person name="Tsai I.J."/>
        </authorList>
    </citation>
    <scope>NUCLEOTIDE SEQUENCE</scope>
    <source>
        <strain evidence="2">171206Taipei</strain>
    </source>
</reference>
<evidence type="ECO:0000313" key="3">
    <source>
        <dbReference type="Proteomes" id="UP000636479"/>
    </source>
</evidence>
<proteinExistence type="predicted"/>
<dbReference type="GeneID" id="59344753"/>
<feature type="signal peptide" evidence="1">
    <location>
        <begin position="1"/>
        <end position="18"/>
    </location>
</feature>
<evidence type="ECO:0000256" key="1">
    <source>
        <dbReference type="SAM" id="SignalP"/>
    </source>
</evidence>
<dbReference type="Proteomes" id="UP000636479">
    <property type="component" value="Unassembled WGS sequence"/>
</dbReference>
<keyword evidence="3" id="KW-1185">Reference proteome</keyword>
<sequence>MQIFRTLTAVLLANTAFALVPVGHTPSGKPIFNAPPGSRVQQIGRDFHLFARNGTLIHTFLHKKATRLARQSDDTSLRTSQAIVTVGPNDTIAWVNASVVVPPPAATYESQIIFVGPGLQQLDANGTAITLLQPALQYGASFAQGGPFWTAVLLIEEPPTEGFGFILTVGLDPRVNTGDRVSMAIGPDPATDLPKPFIWYQALFPSIPNLIPFELGFNPDLPPTQAVISLEEEGAFAASDYPSEPVVFENVNLTLTTGFPEVSWNTGVNGAPGVSFTVEKDGSQNARISLSFPQSS</sequence>
<dbReference type="EMBL" id="JACAZF010000004">
    <property type="protein sequence ID" value="KAF7307510.1"/>
    <property type="molecule type" value="Genomic_DNA"/>
</dbReference>
<keyword evidence="1" id="KW-0732">Signal</keyword>
<protein>
    <submittedName>
        <fullName evidence="2">Uncharacterized protein</fullName>
    </submittedName>
</protein>
<dbReference type="AlphaFoldDB" id="A0A8H6T113"/>
<feature type="chain" id="PRO_5034743079" evidence="1">
    <location>
        <begin position="19"/>
        <end position="296"/>
    </location>
</feature>
<accession>A0A8H6T113</accession>
<comment type="caution">
    <text evidence="2">The sequence shown here is derived from an EMBL/GenBank/DDBJ whole genome shotgun (WGS) entry which is preliminary data.</text>
</comment>
<gene>
    <name evidence="2" type="ORF">MIND_00545600</name>
</gene>
<name>A0A8H6T113_9AGAR</name>